<organism evidence="2 3">
    <name type="scientific">Invertebrate iridescent virus 22</name>
    <dbReference type="NCBI Taxonomy" id="345198"/>
    <lineage>
        <taxon>Viruses</taxon>
        <taxon>Varidnaviria</taxon>
        <taxon>Bamfordvirae</taxon>
        <taxon>Nucleocytoviricota</taxon>
        <taxon>Megaviricetes</taxon>
        <taxon>Pimascovirales</taxon>
        <taxon>Pimascovirales incertae sedis</taxon>
        <taxon>Iridoviridae</taxon>
        <taxon>Betairidovirinae</taxon>
        <taxon>Chloriridovirus</taxon>
        <taxon>Chloriridovirus simulium1</taxon>
    </lineage>
</organism>
<feature type="region of interest" description="Disordered" evidence="1">
    <location>
        <begin position="106"/>
        <end position="134"/>
    </location>
</feature>
<proteinExistence type="predicted"/>
<accession>S6DDQ2</accession>
<evidence type="ECO:0000313" key="3">
    <source>
        <dbReference type="Proteomes" id="UP000154968"/>
    </source>
</evidence>
<keyword evidence="3" id="KW-1185">Reference proteome</keyword>
<gene>
    <name evidence="2" type="primary">047L</name>
    <name evidence="2" type="ORF">IIV22_047L</name>
</gene>
<feature type="compositionally biased region" description="Pro residues" evidence="1">
    <location>
        <begin position="120"/>
        <end position="134"/>
    </location>
</feature>
<reference evidence="2 3" key="1">
    <citation type="journal article" date="2013" name="J. Gen. Virol.">
        <title>Complete genome sequence of invertebrate iridescent virus 22 isolated from a blackfly larva.</title>
        <authorList>
            <person name="Piegu B."/>
            <person name="Guizard S."/>
            <person name="Spears T."/>
            <person name="Cruaud C."/>
            <person name="Couloux A."/>
            <person name="Bideshi D.K."/>
            <person name="Federici B.A."/>
            <person name="Bigot Y."/>
        </authorList>
    </citation>
    <scope>NUCLEOTIDE SEQUENCE [LARGE SCALE GENOMIC DNA]</scope>
</reference>
<protein>
    <submittedName>
        <fullName evidence="2">Uncharacterized protein</fullName>
    </submittedName>
</protein>
<dbReference type="KEGG" id="vg:16414386"/>
<dbReference type="RefSeq" id="YP_008357345.1">
    <property type="nucleotide sequence ID" value="NC_021901.1"/>
</dbReference>
<sequence length="164" mass="18383">MAYRCNPCRHTSAPFPIARSEWDMKQNAYFCPDCQCDYTLATNKYPNPPPPKGNCNCGCRPCCCRPMCESKPYKPLIGVDPCFPPHPSVSVPGCLIKPHVKHPHHCDPNHPHHPHHPNHPHPIPPTHHPVVPHPVVPHNPISPPHVTPVPKADPKSLASFFFFE</sequence>
<name>S6DDQ2_9VIRU</name>
<evidence type="ECO:0000256" key="1">
    <source>
        <dbReference type="SAM" id="MobiDB-lite"/>
    </source>
</evidence>
<dbReference type="GeneID" id="16414386"/>
<evidence type="ECO:0000313" key="2">
    <source>
        <dbReference type="EMBL" id="CCV01724.1"/>
    </source>
</evidence>
<dbReference type="EMBL" id="HF920633">
    <property type="protein sequence ID" value="CCV01724.1"/>
    <property type="molecule type" value="Genomic_DNA"/>
</dbReference>
<dbReference type="Proteomes" id="UP000154968">
    <property type="component" value="Segment"/>
</dbReference>